<evidence type="ECO:0000313" key="1">
    <source>
        <dbReference type="EMBL" id="SVE61047.1"/>
    </source>
</evidence>
<name>A0A383EVZ0_9ZZZZ</name>
<dbReference type="EMBL" id="UINC01229367">
    <property type="protein sequence ID" value="SVE61047.1"/>
    <property type="molecule type" value="Genomic_DNA"/>
</dbReference>
<proteinExistence type="predicted"/>
<protein>
    <submittedName>
        <fullName evidence="1">Uncharacterized protein</fullName>
    </submittedName>
</protein>
<feature type="non-terminal residue" evidence="1">
    <location>
        <position position="1"/>
    </location>
</feature>
<accession>A0A383EVZ0</accession>
<reference evidence="1" key="1">
    <citation type="submission" date="2018-05" db="EMBL/GenBank/DDBJ databases">
        <authorList>
            <person name="Lanie J.A."/>
            <person name="Ng W.-L."/>
            <person name="Kazmierczak K.M."/>
            <person name="Andrzejewski T.M."/>
            <person name="Davidsen T.M."/>
            <person name="Wayne K.J."/>
            <person name="Tettelin H."/>
            <person name="Glass J.I."/>
            <person name="Rusch D."/>
            <person name="Podicherti R."/>
            <person name="Tsui H.-C.T."/>
            <person name="Winkler M.E."/>
        </authorList>
    </citation>
    <scope>NUCLEOTIDE SEQUENCE</scope>
</reference>
<gene>
    <name evidence="1" type="ORF">METZ01_LOCUS513901</name>
</gene>
<organism evidence="1">
    <name type="scientific">marine metagenome</name>
    <dbReference type="NCBI Taxonomy" id="408172"/>
    <lineage>
        <taxon>unclassified sequences</taxon>
        <taxon>metagenomes</taxon>
        <taxon>ecological metagenomes</taxon>
    </lineage>
</organism>
<dbReference type="AlphaFoldDB" id="A0A383EVZ0"/>
<sequence length="48" mass="5549">PPCSRPGCNAGRQQRRYVLCRAGRFDGYRSHPYQHKRSANPGLYARIM</sequence>
<feature type="non-terminal residue" evidence="1">
    <location>
        <position position="48"/>
    </location>
</feature>